<evidence type="ECO:0000256" key="9">
    <source>
        <dbReference type="ARBA" id="ARBA00022946"/>
    </source>
</evidence>
<evidence type="ECO:0000256" key="13">
    <source>
        <dbReference type="ARBA" id="ARBA00050981"/>
    </source>
</evidence>
<dbReference type="GO" id="GO:0004124">
    <property type="term" value="F:cysteine synthase activity"/>
    <property type="evidence" value="ECO:0007669"/>
    <property type="project" value="UniProtKB-EC"/>
</dbReference>
<dbReference type="PANTHER" id="PTHR10314">
    <property type="entry name" value="CYSTATHIONINE BETA-SYNTHASE"/>
    <property type="match status" value="1"/>
</dbReference>
<comment type="similarity">
    <text evidence="4">Belongs to the cysteine synthase/cystathionine beta-synthase family.</text>
</comment>
<keyword evidence="9" id="KW-0809">Transit peptide</keyword>
<evidence type="ECO:0000256" key="12">
    <source>
        <dbReference type="ARBA" id="ARBA00047931"/>
    </source>
</evidence>
<evidence type="ECO:0000256" key="5">
    <source>
        <dbReference type="ARBA" id="ARBA00012681"/>
    </source>
</evidence>
<dbReference type="Gene3D" id="3.40.50.1100">
    <property type="match status" value="2"/>
</dbReference>
<evidence type="ECO:0000256" key="8">
    <source>
        <dbReference type="ARBA" id="ARBA00022898"/>
    </source>
</evidence>
<accession>A0AAD4GHR8</accession>
<evidence type="ECO:0000259" key="19">
    <source>
        <dbReference type="Pfam" id="PF00291"/>
    </source>
</evidence>
<evidence type="ECO:0000313" key="20">
    <source>
        <dbReference type="EMBL" id="KAF8444569.1"/>
    </source>
</evidence>
<comment type="catalytic activity">
    <reaction evidence="12">
        <text>O-acetyl-L-serine + hydrogen sulfide = L-cysteine + acetate</text>
        <dbReference type="Rhea" id="RHEA:14829"/>
        <dbReference type="ChEBI" id="CHEBI:29919"/>
        <dbReference type="ChEBI" id="CHEBI:30089"/>
        <dbReference type="ChEBI" id="CHEBI:35235"/>
        <dbReference type="ChEBI" id="CHEBI:58340"/>
        <dbReference type="EC" id="2.5.1.47"/>
    </reaction>
</comment>
<evidence type="ECO:0000256" key="3">
    <source>
        <dbReference type="ARBA" id="ARBA00004962"/>
    </source>
</evidence>
<evidence type="ECO:0000256" key="18">
    <source>
        <dbReference type="ARBA" id="ARBA00081847"/>
    </source>
</evidence>
<evidence type="ECO:0000256" key="14">
    <source>
        <dbReference type="ARBA" id="ARBA00058228"/>
    </source>
</evidence>
<evidence type="ECO:0000256" key="6">
    <source>
        <dbReference type="ARBA" id="ARBA00022605"/>
    </source>
</evidence>
<keyword evidence="11" id="KW-0198">Cysteine biosynthesis</keyword>
<keyword evidence="8" id="KW-0663">Pyridoxal phosphate</keyword>
<evidence type="ECO:0000256" key="17">
    <source>
        <dbReference type="ARBA" id="ARBA00079147"/>
    </source>
</evidence>
<keyword evidence="21" id="KW-1185">Reference proteome</keyword>
<dbReference type="InterPro" id="IPR001216">
    <property type="entry name" value="P-phosphate_BS"/>
</dbReference>
<reference evidence="20" key="2">
    <citation type="journal article" date="2020" name="Nat. Commun.">
        <title>Large-scale genome sequencing of mycorrhizal fungi provides insights into the early evolution of symbiotic traits.</title>
        <authorList>
            <person name="Miyauchi S."/>
            <person name="Kiss E."/>
            <person name="Kuo A."/>
            <person name="Drula E."/>
            <person name="Kohler A."/>
            <person name="Sanchez-Garcia M."/>
            <person name="Morin E."/>
            <person name="Andreopoulos B."/>
            <person name="Barry K.W."/>
            <person name="Bonito G."/>
            <person name="Buee M."/>
            <person name="Carver A."/>
            <person name="Chen C."/>
            <person name="Cichocki N."/>
            <person name="Clum A."/>
            <person name="Culley D."/>
            <person name="Crous P.W."/>
            <person name="Fauchery L."/>
            <person name="Girlanda M."/>
            <person name="Hayes R.D."/>
            <person name="Keri Z."/>
            <person name="LaButti K."/>
            <person name="Lipzen A."/>
            <person name="Lombard V."/>
            <person name="Magnuson J."/>
            <person name="Maillard F."/>
            <person name="Murat C."/>
            <person name="Nolan M."/>
            <person name="Ohm R.A."/>
            <person name="Pangilinan J."/>
            <person name="Pereira M.F."/>
            <person name="Perotto S."/>
            <person name="Peter M."/>
            <person name="Pfister S."/>
            <person name="Riley R."/>
            <person name="Sitrit Y."/>
            <person name="Stielow J.B."/>
            <person name="Szollosi G."/>
            <person name="Zifcakova L."/>
            <person name="Stursova M."/>
            <person name="Spatafora J.W."/>
            <person name="Tedersoo L."/>
            <person name="Vaario L.M."/>
            <person name="Yamada A."/>
            <person name="Yan M."/>
            <person name="Wang P."/>
            <person name="Xu J."/>
            <person name="Bruns T."/>
            <person name="Baldrian P."/>
            <person name="Vilgalys R."/>
            <person name="Dunand C."/>
            <person name="Henrissat B."/>
            <person name="Grigoriev I.V."/>
            <person name="Hibbett D."/>
            <person name="Nagy L.G."/>
            <person name="Martin F.M."/>
        </authorList>
    </citation>
    <scope>NUCLEOTIDE SEQUENCE</scope>
    <source>
        <strain evidence="20">BED1</strain>
    </source>
</reference>
<evidence type="ECO:0000256" key="4">
    <source>
        <dbReference type="ARBA" id="ARBA00007103"/>
    </source>
</evidence>
<reference evidence="20" key="1">
    <citation type="submission" date="2019-10" db="EMBL/GenBank/DDBJ databases">
        <authorList>
            <consortium name="DOE Joint Genome Institute"/>
            <person name="Kuo A."/>
            <person name="Miyauchi S."/>
            <person name="Kiss E."/>
            <person name="Drula E."/>
            <person name="Kohler A."/>
            <person name="Sanchez-Garcia M."/>
            <person name="Andreopoulos B."/>
            <person name="Barry K.W."/>
            <person name="Bonito G."/>
            <person name="Buee M."/>
            <person name="Carver A."/>
            <person name="Chen C."/>
            <person name="Cichocki N."/>
            <person name="Clum A."/>
            <person name="Culley D."/>
            <person name="Crous P.W."/>
            <person name="Fauchery L."/>
            <person name="Girlanda M."/>
            <person name="Hayes R."/>
            <person name="Keri Z."/>
            <person name="LaButti K."/>
            <person name="Lipzen A."/>
            <person name="Lombard V."/>
            <person name="Magnuson J."/>
            <person name="Maillard F."/>
            <person name="Morin E."/>
            <person name="Murat C."/>
            <person name="Nolan M."/>
            <person name="Ohm R."/>
            <person name="Pangilinan J."/>
            <person name="Pereira M."/>
            <person name="Perotto S."/>
            <person name="Peter M."/>
            <person name="Riley R."/>
            <person name="Sitrit Y."/>
            <person name="Stielow B."/>
            <person name="Szollosi G."/>
            <person name="Zifcakova L."/>
            <person name="Stursova M."/>
            <person name="Spatafora J.W."/>
            <person name="Tedersoo L."/>
            <person name="Vaario L.-M."/>
            <person name="Yamada A."/>
            <person name="Yan M."/>
            <person name="Wang P."/>
            <person name="Xu J."/>
            <person name="Bruns T."/>
            <person name="Baldrian P."/>
            <person name="Vilgalys R."/>
            <person name="Henrissat B."/>
            <person name="Grigoriev I.V."/>
            <person name="Hibbett D."/>
            <person name="Nagy L.G."/>
            <person name="Martin F.M."/>
        </authorList>
    </citation>
    <scope>NUCLEOTIDE SEQUENCE</scope>
    <source>
        <strain evidence="20">BED1</strain>
    </source>
</reference>
<dbReference type="AlphaFoldDB" id="A0AAD4GHR8"/>
<proteinExistence type="inferred from homology"/>
<comment type="subcellular location">
    <subcellularLocation>
        <location evidence="2">Mitochondrion</location>
    </subcellularLocation>
</comment>
<evidence type="ECO:0000256" key="16">
    <source>
        <dbReference type="ARBA" id="ARBA00078262"/>
    </source>
</evidence>
<name>A0AAD4GHR8_BOLED</name>
<dbReference type="Proteomes" id="UP001194468">
    <property type="component" value="Unassembled WGS sequence"/>
</dbReference>
<dbReference type="EC" id="2.5.1.47" evidence="5"/>
<dbReference type="PROSITE" id="PS00901">
    <property type="entry name" value="CYS_SYNTHASE"/>
    <property type="match status" value="1"/>
</dbReference>
<dbReference type="GO" id="GO:0006535">
    <property type="term" value="P:cysteine biosynthetic process from serine"/>
    <property type="evidence" value="ECO:0007669"/>
    <property type="project" value="InterPro"/>
</dbReference>
<keyword evidence="7" id="KW-0808">Transferase</keyword>
<evidence type="ECO:0000256" key="1">
    <source>
        <dbReference type="ARBA" id="ARBA00001933"/>
    </source>
</evidence>
<comment type="pathway">
    <text evidence="3">Amino-acid biosynthesis; L-cysteine biosynthesis; L-cysteine from L-serine: step 2/2.</text>
</comment>
<comment type="cofactor">
    <cofactor evidence="1">
        <name>pyridoxal 5'-phosphate</name>
        <dbReference type="ChEBI" id="CHEBI:597326"/>
    </cofactor>
</comment>
<evidence type="ECO:0000256" key="7">
    <source>
        <dbReference type="ARBA" id="ARBA00022679"/>
    </source>
</evidence>
<dbReference type="EMBL" id="WHUW01000006">
    <property type="protein sequence ID" value="KAF8444569.1"/>
    <property type="molecule type" value="Genomic_DNA"/>
</dbReference>
<keyword evidence="10" id="KW-0496">Mitochondrion</keyword>
<comment type="caution">
    <text evidence="20">The sequence shown here is derived from an EMBL/GenBank/DDBJ whole genome shotgun (WGS) entry which is preliminary data.</text>
</comment>
<keyword evidence="6" id="KW-0028">Amino-acid biosynthesis</keyword>
<sequence length="359" mass="38290">MLSLLRASRLAHSYQLQAGKRGLASASAGPGFVNAVGNTPLIYLKTLSEQTGCHILGKAEFQNPGGSVKDRAAIGIIQDAEEKGLIQPGGTVVEGTAGNTGIGLAHVCRSKGYKCVIFMPNTQSQEKIDLLRMLGAEVHPVPANYNHQAREYAATLPNTIWTDQFDNTANMGAHYLTTGPEIWEQTQGKVDAFVCATGTGGTLAGVGKYLKEKSGGKVQVWLADPPGSVLHAYLSSGGKLVERKGSSITEGIGQGRVTDNLATFINDVDGSLTISDEKSIVMLYQLLDTEGLYLGASTALNVVAAVEVAQKLGKGSTIVTALCDGAYRYQSRLFSKQWLRSKELYDVIPDHLKKYAVLD</sequence>
<protein>
    <recommendedName>
        <fullName evidence="15">Cysteine synthase 1</fullName>
        <ecNumber evidence="5">2.5.1.47</ecNumber>
    </recommendedName>
    <alternativeName>
        <fullName evidence="16">O-acetylserine (thiol)-lyase 1</fullName>
    </alternativeName>
    <alternativeName>
        <fullName evidence="17">O-acetylserine sulfhydrylase 1</fullName>
    </alternativeName>
    <alternativeName>
        <fullName evidence="18">O-succinylserine sulfhydrylase</fullName>
    </alternativeName>
</protein>
<dbReference type="CDD" id="cd01561">
    <property type="entry name" value="CBS_like"/>
    <property type="match status" value="1"/>
</dbReference>
<feature type="domain" description="Tryptophan synthase beta chain-like PALP" evidence="19">
    <location>
        <begin position="35"/>
        <end position="324"/>
    </location>
</feature>
<comment type="function">
    <text evidence="14">Catalyzes the conversion of O-succinyl-L-serine into cysteine, the last step in the cysteine biosynthesis pathway. Can also use O-acetyl-L-serine.</text>
</comment>
<dbReference type="SUPFAM" id="SSF53686">
    <property type="entry name" value="Tryptophan synthase beta subunit-like PLP-dependent enzymes"/>
    <property type="match status" value="1"/>
</dbReference>
<dbReference type="FunFam" id="3.40.50.1100:FF:000011">
    <property type="entry name" value="Cysteine synthase (o-acetylserine)"/>
    <property type="match status" value="1"/>
</dbReference>
<dbReference type="NCBIfam" id="NF007989">
    <property type="entry name" value="PRK10717.1"/>
    <property type="match status" value="1"/>
</dbReference>
<evidence type="ECO:0000256" key="11">
    <source>
        <dbReference type="ARBA" id="ARBA00023192"/>
    </source>
</evidence>
<evidence type="ECO:0000256" key="15">
    <source>
        <dbReference type="ARBA" id="ARBA00072087"/>
    </source>
</evidence>
<evidence type="ECO:0000313" key="21">
    <source>
        <dbReference type="Proteomes" id="UP001194468"/>
    </source>
</evidence>
<dbReference type="InterPro" id="IPR036052">
    <property type="entry name" value="TrpB-like_PALP_sf"/>
</dbReference>
<dbReference type="GO" id="GO:0005739">
    <property type="term" value="C:mitochondrion"/>
    <property type="evidence" value="ECO:0007669"/>
    <property type="project" value="UniProtKB-SubCell"/>
</dbReference>
<evidence type="ECO:0000256" key="10">
    <source>
        <dbReference type="ARBA" id="ARBA00023128"/>
    </source>
</evidence>
<dbReference type="Pfam" id="PF00291">
    <property type="entry name" value="PALP"/>
    <property type="match status" value="1"/>
</dbReference>
<dbReference type="InterPro" id="IPR001926">
    <property type="entry name" value="TrpB-like_PALP"/>
</dbReference>
<gene>
    <name evidence="20" type="ORF">L210DRAFT_3628922</name>
</gene>
<organism evidence="20 21">
    <name type="scientific">Boletus edulis BED1</name>
    <dbReference type="NCBI Taxonomy" id="1328754"/>
    <lineage>
        <taxon>Eukaryota</taxon>
        <taxon>Fungi</taxon>
        <taxon>Dikarya</taxon>
        <taxon>Basidiomycota</taxon>
        <taxon>Agaricomycotina</taxon>
        <taxon>Agaricomycetes</taxon>
        <taxon>Agaricomycetidae</taxon>
        <taxon>Boletales</taxon>
        <taxon>Boletineae</taxon>
        <taxon>Boletaceae</taxon>
        <taxon>Boletoideae</taxon>
        <taxon>Boletus</taxon>
    </lineage>
</organism>
<evidence type="ECO:0000256" key="2">
    <source>
        <dbReference type="ARBA" id="ARBA00004173"/>
    </source>
</evidence>
<comment type="catalytic activity">
    <reaction evidence="13">
        <text>O-succinyl-L-serine + hydrogen sulfide = L-cysteine + succinate</text>
        <dbReference type="Rhea" id="RHEA:53816"/>
        <dbReference type="ChEBI" id="CHEBI:29919"/>
        <dbReference type="ChEBI" id="CHEBI:30031"/>
        <dbReference type="ChEBI" id="CHEBI:35235"/>
        <dbReference type="ChEBI" id="CHEBI:136856"/>
    </reaction>
</comment>
<dbReference type="InterPro" id="IPR050214">
    <property type="entry name" value="Cys_Synth/Cystath_Beta-Synth"/>
</dbReference>